<reference evidence="1 2" key="1">
    <citation type="submission" date="2018-08" db="EMBL/GenBank/DDBJ databases">
        <title>Recombination of ecologically and evolutionarily significant loci maintains genetic cohesion in the Pseudomonas syringae species complex.</title>
        <authorList>
            <person name="Dillon M."/>
            <person name="Thakur S."/>
            <person name="Almeida R.N.D."/>
            <person name="Weir B.S."/>
            <person name="Guttman D.S."/>
        </authorList>
    </citation>
    <scope>NUCLEOTIDE SEQUENCE [LARGE SCALE GENOMIC DNA]</scope>
    <source>
        <strain evidence="1 2">ICMP 7847</strain>
    </source>
</reference>
<organism evidence="1 2">
    <name type="scientific">Pseudomonas amygdali pv. photiniae</name>
    <dbReference type="NCBI Taxonomy" id="251724"/>
    <lineage>
        <taxon>Bacteria</taxon>
        <taxon>Pseudomonadati</taxon>
        <taxon>Pseudomonadota</taxon>
        <taxon>Gammaproteobacteria</taxon>
        <taxon>Pseudomonadales</taxon>
        <taxon>Pseudomonadaceae</taxon>
        <taxon>Pseudomonas</taxon>
        <taxon>Pseudomonas amygdali</taxon>
    </lineage>
</organism>
<accession>A0A658KHD2</accession>
<protein>
    <submittedName>
        <fullName evidence="1">Uncharacterized protein</fullName>
    </submittedName>
</protein>
<evidence type="ECO:0000313" key="2">
    <source>
        <dbReference type="Proteomes" id="UP000270873"/>
    </source>
</evidence>
<sequence length="324" mass="36341">MRETDRSTRGGLSPGIGGHDHDHVAEICLAPVVIGQRTVVHHLQKQVEDFRVSLFDFIEQQHAMRLTSDGFGQKTALIETDVARRRADQTGNGMPLHVLGHVETNQLDTQRLGQLASGFGLADTGRACEQKRTDRLVRRLEACTRKLDRRRQRVNGCILTKHGELQIALQVTQQLLVRTVDVFWRNTRDLGDDVFDLRHINALDALLDRLQTLVGTGFINNIDRLVGHMTVIDVTRRKLSCGAQRFVTVLDAVMLLETAFQATKDADGVFDRRLGHIDFLEATRQGAVFFENPAKLLKGRGADATNLARRQQRFEQVGGIHHPA</sequence>
<dbReference type="AlphaFoldDB" id="A0A658KHD2"/>
<comment type="caution">
    <text evidence="1">The sequence shown here is derived from an EMBL/GenBank/DDBJ whole genome shotgun (WGS) entry which is preliminary data.</text>
</comment>
<dbReference type="AntiFam" id="ANF00007">
    <property type="entry name" value="Shadow ORF (opposite clpB)"/>
</dbReference>
<evidence type="ECO:0000313" key="1">
    <source>
        <dbReference type="EMBL" id="RMS55649.1"/>
    </source>
</evidence>
<proteinExistence type="predicted"/>
<dbReference type="Proteomes" id="UP000270873">
    <property type="component" value="Unassembled WGS sequence"/>
</dbReference>
<gene>
    <name evidence="1" type="ORF">ALP66_05747</name>
</gene>
<name>A0A658KHD2_PSEA0</name>
<dbReference type="EMBL" id="RBSP01000012">
    <property type="protein sequence ID" value="RMS55649.1"/>
    <property type="molecule type" value="Genomic_DNA"/>
</dbReference>